<dbReference type="Pfam" id="PF00339">
    <property type="entry name" value="Arrestin_N"/>
    <property type="match status" value="1"/>
</dbReference>
<evidence type="ECO:0000313" key="4">
    <source>
        <dbReference type="Proteomes" id="UP001364617"/>
    </source>
</evidence>
<evidence type="ECO:0000313" key="3">
    <source>
        <dbReference type="EMBL" id="KAK7127995.1"/>
    </source>
</evidence>
<accession>A0AAN9CA91</accession>
<keyword evidence="4" id="KW-1185">Reference proteome</keyword>
<comment type="caution">
    <text evidence="3">The sequence shown here is derived from an EMBL/GenBank/DDBJ whole genome shotgun (WGS) entry which is preliminary data.</text>
</comment>
<comment type="similarity">
    <text evidence="1">Belongs to the arrestin family.</text>
</comment>
<sequence length="109" mass="12548">MAFQSFKLFALKLDGPDDTVYSSGEMISGVVVLELNREIKVRAMRVLGRGVATAHWLENRSVGVNTVYNDYTSKTTYFRKRLHLIRVFPRQNPLKLVFSVIQRDEAVDR</sequence>
<proteinExistence type="inferred from homology"/>
<name>A0AAN9CA91_9TELE</name>
<feature type="domain" description="Arrestin-like N-terminal" evidence="2">
    <location>
        <begin position="12"/>
        <end position="85"/>
    </location>
</feature>
<dbReference type="SUPFAM" id="SSF81296">
    <property type="entry name" value="E set domains"/>
    <property type="match status" value="1"/>
</dbReference>
<dbReference type="InterPro" id="IPR014752">
    <property type="entry name" value="Arrestin-like_C"/>
</dbReference>
<dbReference type="InterPro" id="IPR014756">
    <property type="entry name" value="Ig_E-set"/>
</dbReference>
<organism evidence="3 4">
    <name type="scientific">Phoxinus phoxinus</name>
    <name type="common">Eurasian minnow</name>
    <dbReference type="NCBI Taxonomy" id="58324"/>
    <lineage>
        <taxon>Eukaryota</taxon>
        <taxon>Metazoa</taxon>
        <taxon>Chordata</taxon>
        <taxon>Craniata</taxon>
        <taxon>Vertebrata</taxon>
        <taxon>Euteleostomi</taxon>
        <taxon>Actinopterygii</taxon>
        <taxon>Neopterygii</taxon>
        <taxon>Teleostei</taxon>
        <taxon>Ostariophysi</taxon>
        <taxon>Cypriniformes</taxon>
        <taxon>Leuciscidae</taxon>
        <taxon>Phoxininae</taxon>
        <taxon>Phoxinus</taxon>
    </lineage>
</organism>
<reference evidence="3 4" key="1">
    <citation type="submission" date="2024-02" db="EMBL/GenBank/DDBJ databases">
        <title>Chromosome-level genome assembly of the Eurasian Minnow (Phoxinus phoxinus).</title>
        <authorList>
            <person name="Oriowo T.O."/>
            <person name="Martin S."/>
            <person name="Stange M."/>
            <person name="Chrysostomakis Y."/>
            <person name="Brown T."/>
            <person name="Winkler S."/>
            <person name="Kukowka S."/>
            <person name="Myers E.W."/>
            <person name="Bohne A."/>
        </authorList>
    </citation>
    <scope>NUCLEOTIDE SEQUENCE [LARGE SCALE GENOMIC DNA]</scope>
    <source>
        <strain evidence="3">ZFMK-TIS-60720</strain>
        <tissue evidence="3">Whole Organism</tissue>
    </source>
</reference>
<evidence type="ECO:0000259" key="2">
    <source>
        <dbReference type="Pfam" id="PF00339"/>
    </source>
</evidence>
<dbReference type="GO" id="GO:0007399">
    <property type="term" value="P:nervous system development"/>
    <property type="evidence" value="ECO:0007669"/>
    <property type="project" value="UniProtKB-ARBA"/>
</dbReference>
<dbReference type="InterPro" id="IPR011021">
    <property type="entry name" value="Arrestin-like_N"/>
</dbReference>
<dbReference type="AlphaFoldDB" id="A0AAN9CA91"/>
<dbReference type="Gene3D" id="2.60.40.640">
    <property type="match status" value="1"/>
</dbReference>
<dbReference type="Proteomes" id="UP001364617">
    <property type="component" value="Unassembled WGS sequence"/>
</dbReference>
<evidence type="ECO:0000256" key="1">
    <source>
        <dbReference type="ARBA" id="ARBA00005298"/>
    </source>
</evidence>
<dbReference type="EMBL" id="JAYKXH010000022">
    <property type="protein sequence ID" value="KAK7127995.1"/>
    <property type="molecule type" value="Genomic_DNA"/>
</dbReference>
<protein>
    <recommendedName>
        <fullName evidence="2">Arrestin-like N-terminal domain-containing protein</fullName>
    </recommendedName>
</protein>
<gene>
    <name evidence="3" type="ORF">R3I93_020549</name>
</gene>